<accession>A0ABY5UVM6</accession>
<reference evidence="2" key="1">
    <citation type="journal article" date="2022" name="Cell">
        <title>Design, construction, and in vivo augmentation of a complex gut microbiome.</title>
        <authorList>
            <person name="Cheng A.G."/>
            <person name="Ho P.Y."/>
            <person name="Aranda-Diaz A."/>
            <person name="Jain S."/>
            <person name="Yu F.B."/>
            <person name="Meng X."/>
            <person name="Wang M."/>
            <person name="Iakiviak M."/>
            <person name="Nagashima K."/>
            <person name="Zhao A."/>
            <person name="Murugkar P."/>
            <person name="Patil A."/>
            <person name="Atabakhsh K."/>
            <person name="Weakley A."/>
            <person name="Yan J."/>
            <person name="Brumbaugh A.R."/>
            <person name="Higginbottom S."/>
            <person name="Dimas A."/>
            <person name="Shiver A.L."/>
            <person name="Deutschbauer A."/>
            <person name="Neff N."/>
            <person name="Sonnenburg J.L."/>
            <person name="Huang K.C."/>
            <person name="Fischbach M.A."/>
        </authorList>
    </citation>
    <scope>NUCLEOTIDE SEQUENCE</scope>
    <source>
        <strain evidence="2">AP11</strain>
    </source>
</reference>
<dbReference type="Proteomes" id="UP001059295">
    <property type="component" value="Chromosome"/>
</dbReference>
<proteinExistence type="predicted"/>
<evidence type="ECO:0000256" key="1">
    <source>
        <dbReference type="SAM" id="MobiDB-lite"/>
    </source>
</evidence>
<dbReference type="GeneID" id="82891211"/>
<gene>
    <name evidence="2" type="ORF">NQ491_05715</name>
</gene>
<evidence type="ECO:0000313" key="2">
    <source>
        <dbReference type="EMBL" id="UWN56170.1"/>
    </source>
</evidence>
<keyword evidence="3" id="KW-1185">Reference proteome</keyword>
<feature type="region of interest" description="Disordered" evidence="1">
    <location>
        <begin position="92"/>
        <end position="123"/>
    </location>
</feature>
<dbReference type="RefSeq" id="WP_051012989.1">
    <property type="nucleotide sequence ID" value="NZ_CAPH01000013.1"/>
</dbReference>
<dbReference type="EMBL" id="CP102294">
    <property type="protein sequence ID" value="UWN56170.1"/>
    <property type="molecule type" value="Genomic_DNA"/>
</dbReference>
<name>A0ABY5UVM6_9BACT</name>
<feature type="region of interest" description="Disordered" evidence="1">
    <location>
        <begin position="1"/>
        <end position="24"/>
    </location>
</feature>
<protein>
    <submittedName>
        <fullName evidence="2">Uncharacterized protein</fullName>
    </submittedName>
</protein>
<sequence length="123" mass="13559">MPTASDTPARPKPETAVGKTPAVPIRSLHDKALKSLARRMTGYTQKEIKTIYEYDPDGTRRIKSETVIRKQVGPDLAAITFALTNLDPQHWRAKPETGADASPTDWSDWSDEALREITGTGTP</sequence>
<organism evidence="2 3">
    <name type="scientific">Alistipes ihumii AP11</name>
    <dbReference type="NCBI Taxonomy" id="1211813"/>
    <lineage>
        <taxon>Bacteria</taxon>
        <taxon>Pseudomonadati</taxon>
        <taxon>Bacteroidota</taxon>
        <taxon>Bacteroidia</taxon>
        <taxon>Bacteroidales</taxon>
        <taxon>Rikenellaceae</taxon>
        <taxon>Alistipes</taxon>
    </lineage>
</organism>
<evidence type="ECO:0000313" key="3">
    <source>
        <dbReference type="Proteomes" id="UP001059295"/>
    </source>
</evidence>